<feature type="region of interest" description="Disordered" evidence="3">
    <location>
        <begin position="156"/>
        <end position="189"/>
    </location>
</feature>
<organism evidence="5 6">
    <name type="scientific">Nyssa sinensis</name>
    <dbReference type="NCBI Taxonomy" id="561372"/>
    <lineage>
        <taxon>Eukaryota</taxon>
        <taxon>Viridiplantae</taxon>
        <taxon>Streptophyta</taxon>
        <taxon>Embryophyta</taxon>
        <taxon>Tracheophyta</taxon>
        <taxon>Spermatophyta</taxon>
        <taxon>Magnoliopsida</taxon>
        <taxon>eudicotyledons</taxon>
        <taxon>Gunneridae</taxon>
        <taxon>Pentapetalae</taxon>
        <taxon>asterids</taxon>
        <taxon>Cornales</taxon>
        <taxon>Nyssaceae</taxon>
        <taxon>Nyssa</taxon>
    </lineage>
</organism>
<dbReference type="InterPro" id="IPR011515">
    <property type="entry name" value="Shugoshin_C"/>
</dbReference>
<dbReference type="PANTHER" id="PTHR34373:SF8">
    <property type="entry name" value="SHUGOSHIN"/>
    <property type="match status" value="1"/>
</dbReference>
<evidence type="ECO:0000256" key="1">
    <source>
        <dbReference type="ARBA" id="ARBA00010845"/>
    </source>
</evidence>
<dbReference type="AlphaFoldDB" id="A0A5J5C4Q5"/>
<dbReference type="Pfam" id="PF07557">
    <property type="entry name" value="Shugoshin_C"/>
    <property type="match status" value="1"/>
</dbReference>
<sequence length="287" mass="32567">MNGERMAKRSSFGSIVRKRLSDITNSLPQPKFPIQDEKLLPSASSVKEYTDHLLEENMALMKLIADKNKTIELSGAELQKMRIDLQKLQLQNWNLAQSNSHILAELNLGREKLKALKHEIMCKDALLKAKNLELEIKAVDLQGQEKVKITKNCSQGGEDALEHKSDNENKPSDSHKRCRTTSKSMGPSTVFQQAEEKETVENKRRCLRGQSARSTSLQEPIENLFEIEDAKFPVGNTVHGDDSTSLCSSIRKQESQRTSIGRPLRKAVEKVQSYKEIPRNIKMRRSE</sequence>
<dbReference type="GO" id="GO:0034090">
    <property type="term" value="P:maintenance of meiotic sister chromatid cohesion"/>
    <property type="evidence" value="ECO:0007669"/>
    <property type="project" value="InterPro"/>
</dbReference>
<dbReference type="PANTHER" id="PTHR34373">
    <property type="entry name" value="SHUGOSHIN 2"/>
    <property type="match status" value="1"/>
</dbReference>
<proteinExistence type="inferred from homology"/>
<evidence type="ECO:0000256" key="2">
    <source>
        <dbReference type="ARBA" id="ARBA00022829"/>
    </source>
</evidence>
<gene>
    <name evidence="5" type="ORF">F0562_001999</name>
</gene>
<evidence type="ECO:0000256" key="3">
    <source>
        <dbReference type="SAM" id="MobiDB-lite"/>
    </source>
</evidence>
<dbReference type="GO" id="GO:0045144">
    <property type="term" value="P:meiotic sister chromatid segregation"/>
    <property type="evidence" value="ECO:0007669"/>
    <property type="project" value="InterPro"/>
</dbReference>
<feature type="domain" description="Shugoshin C-terminal" evidence="4">
    <location>
        <begin position="261"/>
        <end position="285"/>
    </location>
</feature>
<comment type="similarity">
    <text evidence="1">Belongs to the shugoshin family.</text>
</comment>
<dbReference type="GO" id="GO:0000775">
    <property type="term" value="C:chromosome, centromeric region"/>
    <property type="evidence" value="ECO:0007669"/>
    <property type="project" value="InterPro"/>
</dbReference>
<reference evidence="5 6" key="1">
    <citation type="submission" date="2019-09" db="EMBL/GenBank/DDBJ databases">
        <title>A chromosome-level genome assembly of the Chinese tupelo Nyssa sinensis.</title>
        <authorList>
            <person name="Yang X."/>
            <person name="Kang M."/>
            <person name="Yang Y."/>
            <person name="Xiong H."/>
            <person name="Wang M."/>
            <person name="Zhang Z."/>
            <person name="Wang Z."/>
            <person name="Wu H."/>
            <person name="Ma T."/>
            <person name="Liu J."/>
            <person name="Xi Z."/>
        </authorList>
    </citation>
    <scope>NUCLEOTIDE SEQUENCE [LARGE SCALE GENOMIC DNA]</scope>
    <source>
        <strain evidence="5">J267</strain>
        <tissue evidence="5">Leaf</tissue>
    </source>
</reference>
<evidence type="ECO:0000313" key="6">
    <source>
        <dbReference type="Proteomes" id="UP000325577"/>
    </source>
</evidence>
<protein>
    <recommendedName>
        <fullName evidence="4">Shugoshin C-terminal domain-containing protein</fullName>
    </recommendedName>
</protein>
<dbReference type="OrthoDB" id="770508at2759"/>
<evidence type="ECO:0000313" key="5">
    <source>
        <dbReference type="EMBL" id="KAA8550315.1"/>
    </source>
</evidence>
<keyword evidence="2" id="KW-0159">Chromosome partition</keyword>
<evidence type="ECO:0000259" key="4">
    <source>
        <dbReference type="Pfam" id="PF07557"/>
    </source>
</evidence>
<feature type="region of interest" description="Disordered" evidence="3">
    <location>
        <begin position="240"/>
        <end position="263"/>
    </location>
</feature>
<name>A0A5J5C4Q5_9ASTE</name>
<feature type="compositionally biased region" description="Basic and acidic residues" evidence="3">
    <location>
        <begin position="160"/>
        <end position="175"/>
    </location>
</feature>
<dbReference type="GO" id="GO:0005634">
    <property type="term" value="C:nucleus"/>
    <property type="evidence" value="ECO:0007669"/>
    <property type="project" value="InterPro"/>
</dbReference>
<dbReference type="InterPro" id="IPR044693">
    <property type="entry name" value="SGO_plant"/>
</dbReference>
<keyword evidence="6" id="KW-1185">Reference proteome</keyword>
<accession>A0A5J5C4Q5</accession>
<dbReference type="EMBL" id="CM018031">
    <property type="protein sequence ID" value="KAA8550315.1"/>
    <property type="molecule type" value="Genomic_DNA"/>
</dbReference>
<dbReference type="Proteomes" id="UP000325577">
    <property type="component" value="Linkage Group LG0"/>
</dbReference>